<feature type="region of interest" description="Disordered" evidence="1">
    <location>
        <begin position="75"/>
        <end position="105"/>
    </location>
</feature>
<feature type="compositionally biased region" description="Pro residues" evidence="1">
    <location>
        <begin position="78"/>
        <end position="87"/>
    </location>
</feature>
<dbReference type="PROSITE" id="PS51257">
    <property type="entry name" value="PROKAR_LIPOPROTEIN"/>
    <property type="match status" value="1"/>
</dbReference>
<dbReference type="AlphaFoldDB" id="A0A2S2PV33"/>
<sequence length="105" mass="11288">MRRRERETERVACARAGGGDTARSSVVAVTGWCACARELCGRAGARACACENRRERKNVRTTSSSFMTSSCLLSFVSSPPPPPPSPTLPRARVRESESVRSGSAE</sequence>
<name>A0A2S2PV33_9HEMI</name>
<evidence type="ECO:0000256" key="1">
    <source>
        <dbReference type="SAM" id="MobiDB-lite"/>
    </source>
</evidence>
<proteinExistence type="predicted"/>
<reference evidence="2" key="1">
    <citation type="submission" date="2018-04" db="EMBL/GenBank/DDBJ databases">
        <title>Transcriptome assembly of Sipha flava.</title>
        <authorList>
            <person name="Scully E.D."/>
            <person name="Geib S.M."/>
            <person name="Palmer N.A."/>
            <person name="Koch K."/>
            <person name="Bradshaw J."/>
            <person name="Heng-Moss T."/>
            <person name="Sarath G."/>
        </authorList>
    </citation>
    <scope>NUCLEOTIDE SEQUENCE</scope>
</reference>
<accession>A0A2S2PV33</accession>
<dbReference type="EMBL" id="GGMS01000037">
    <property type="protein sequence ID" value="MBY69240.1"/>
    <property type="molecule type" value="Transcribed_RNA"/>
</dbReference>
<evidence type="ECO:0000313" key="2">
    <source>
        <dbReference type="EMBL" id="MBY69240.1"/>
    </source>
</evidence>
<protein>
    <submittedName>
        <fullName evidence="2">Uncharacterized protein</fullName>
    </submittedName>
</protein>
<gene>
    <name evidence="2" type="ORF">g.157767</name>
</gene>
<organism evidence="2">
    <name type="scientific">Sipha flava</name>
    <name type="common">yellow sugarcane aphid</name>
    <dbReference type="NCBI Taxonomy" id="143950"/>
    <lineage>
        <taxon>Eukaryota</taxon>
        <taxon>Metazoa</taxon>
        <taxon>Ecdysozoa</taxon>
        <taxon>Arthropoda</taxon>
        <taxon>Hexapoda</taxon>
        <taxon>Insecta</taxon>
        <taxon>Pterygota</taxon>
        <taxon>Neoptera</taxon>
        <taxon>Paraneoptera</taxon>
        <taxon>Hemiptera</taxon>
        <taxon>Sternorrhyncha</taxon>
        <taxon>Aphidomorpha</taxon>
        <taxon>Aphidoidea</taxon>
        <taxon>Aphididae</taxon>
        <taxon>Sipha</taxon>
    </lineage>
</organism>